<dbReference type="EMBL" id="KZ506074">
    <property type="protein sequence ID" value="PKU41783.1"/>
    <property type="molecule type" value="Genomic_DNA"/>
</dbReference>
<name>A0A2I0U737_LIMLA</name>
<protein>
    <submittedName>
        <fullName evidence="1">Uncharacterized protein</fullName>
    </submittedName>
</protein>
<keyword evidence="2" id="KW-1185">Reference proteome</keyword>
<reference evidence="2" key="2">
    <citation type="submission" date="2017-12" db="EMBL/GenBank/DDBJ databases">
        <title>Genome sequence of the Bar-tailed Godwit (Limosa lapponica baueri).</title>
        <authorList>
            <person name="Lima N.C.B."/>
            <person name="Parody-Merino A.M."/>
            <person name="Battley P.F."/>
            <person name="Fidler A.E."/>
            <person name="Prosdocimi F."/>
        </authorList>
    </citation>
    <scope>NUCLEOTIDE SEQUENCE [LARGE SCALE GENOMIC DNA]</scope>
</reference>
<accession>A0A2I0U737</accession>
<dbReference type="AlphaFoldDB" id="A0A2I0U737"/>
<sequence>MSSGLPRHGEAHKQAHKRKPALLPCLLIGRARGRSNHYCEHYVGVRKMEAALSISNVRKYEQAYIVELGSRFLEPMGQISSMQKAATNQSSSFAVDKVAAMGFGSRPFGKMGFVHQKTSKIQNQGEETAAEEHMTDQTTPGIGCKPIQGAAVDYHCGESFQPQFKISDISSNLDTSNPNAKMLHIK</sequence>
<reference evidence="2" key="1">
    <citation type="submission" date="2017-11" db="EMBL/GenBank/DDBJ databases">
        <authorList>
            <person name="Lima N.C."/>
            <person name="Parody-Merino A.M."/>
            <person name="Battley P.F."/>
            <person name="Fidler A.E."/>
            <person name="Prosdocimi F."/>
        </authorList>
    </citation>
    <scope>NUCLEOTIDE SEQUENCE [LARGE SCALE GENOMIC DNA]</scope>
</reference>
<evidence type="ECO:0000313" key="1">
    <source>
        <dbReference type="EMBL" id="PKU41783.1"/>
    </source>
</evidence>
<proteinExistence type="predicted"/>
<organism evidence="1 2">
    <name type="scientific">Limosa lapponica baueri</name>
    <dbReference type="NCBI Taxonomy" id="1758121"/>
    <lineage>
        <taxon>Eukaryota</taxon>
        <taxon>Metazoa</taxon>
        <taxon>Chordata</taxon>
        <taxon>Craniata</taxon>
        <taxon>Vertebrata</taxon>
        <taxon>Euteleostomi</taxon>
        <taxon>Archelosauria</taxon>
        <taxon>Archosauria</taxon>
        <taxon>Dinosauria</taxon>
        <taxon>Saurischia</taxon>
        <taxon>Theropoda</taxon>
        <taxon>Coelurosauria</taxon>
        <taxon>Aves</taxon>
        <taxon>Neognathae</taxon>
        <taxon>Neoaves</taxon>
        <taxon>Charadriiformes</taxon>
        <taxon>Scolopacidae</taxon>
        <taxon>Limosa</taxon>
    </lineage>
</organism>
<dbReference type="Proteomes" id="UP000233556">
    <property type="component" value="Unassembled WGS sequence"/>
</dbReference>
<evidence type="ECO:0000313" key="2">
    <source>
        <dbReference type="Proteomes" id="UP000233556"/>
    </source>
</evidence>
<gene>
    <name evidence="1" type="ORF">llap_7915</name>
</gene>